<protein>
    <submittedName>
        <fullName evidence="1">Tunicamycin resistance ATP-binding TmrB</fullName>
    </submittedName>
</protein>
<proteinExistence type="predicted"/>
<evidence type="ECO:0000313" key="2">
    <source>
        <dbReference type="Proteomes" id="UP001500897"/>
    </source>
</evidence>
<dbReference type="Gene3D" id="3.40.50.300">
    <property type="entry name" value="P-loop containing nucleotide triphosphate hydrolases"/>
    <property type="match status" value="1"/>
</dbReference>
<reference evidence="2" key="1">
    <citation type="journal article" date="2019" name="Int. J. Syst. Evol. Microbiol.">
        <title>The Global Catalogue of Microorganisms (GCM) 10K type strain sequencing project: providing services to taxonomists for standard genome sequencing and annotation.</title>
        <authorList>
            <consortium name="The Broad Institute Genomics Platform"/>
            <consortium name="The Broad Institute Genome Sequencing Center for Infectious Disease"/>
            <person name="Wu L."/>
            <person name="Ma J."/>
        </authorList>
    </citation>
    <scope>NUCLEOTIDE SEQUENCE [LARGE SCALE GENOMIC DNA]</scope>
    <source>
        <strain evidence="2">JCM 14559</strain>
    </source>
</reference>
<dbReference type="Pfam" id="PF13671">
    <property type="entry name" value="AAA_33"/>
    <property type="match status" value="1"/>
</dbReference>
<evidence type="ECO:0000313" key="1">
    <source>
        <dbReference type="EMBL" id="GAA2119279.1"/>
    </source>
</evidence>
<comment type="caution">
    <text evidence="1">The sequence shown here is derived from an EMBL/GenBank/DDBJ whole genome shotgun (WGS) entry which is preliminary data.</text>
</comment>
<dbReference type="EMBL" id="BAAANS010000067">
    <property type="protein sequence ID" value="GAA2119279.1"/>
    <property type="molecule type" value="Genomic_DNA"/>
</dbReference>
<keyword evidence="2" id="KW-1185">Reference proteome</keyword>
<dbReference type="GO" id="GO:0005524">
    <property type="term" value="F:ATP binding"/>
    <property type="evidence" value="ECO:0007669"/>
    <property type="project" value="UniProtKB-KW"/>
</dbReference>
<accession>A0ABP5JKH1</accession>
<dbReference type="SUPFAM" id="SSF52540">
    <property type="entry name" value="P-loop containing nucleoside triphosphate hydrolases"/>
    <property type="match status" value="1"/>
</dbReference>
<name>A0ABP5JKH1_9ACTN</name>
<organism evidence="1 2">
    <name type="scientific">Kitasatospora saccharophila</name>
    <dbReference type="NCBI Taxonomy" id="407973"/>
    <lineage>
        <taxon>Bacteria</taxon>
        <taxon>Bacillati</taxon>
        <taxon>Actinomycetota</taxon>
        <taxon>Actinomycetes</taxon>
        <taxon>Kitasatosporales</taxon>
        <taxon>Streptomycetaceae</taxon>
        <taxon>Kitasatospora</taxon>
    </lineage>
</organism>
<sequence length="179" mass="20274">MILFVNGPFGVGKTTTVGLIAQRRPDALVINPEDIGHTLWKQLPADLRREEFELEPLWPPLTRHMLDQAAQHYDRPIVVPMTIARPPVFEQIVHPLRDAGHRVHHFTLLAPAATIRARLRERGEGPDKWGPLSWEGNQVERCLEALRRPEFADHLDTEHRPAADIADEILTRTGLLPAA</sequence>
<keyword evidence="1" id="KW-0067">ATP-binding</keyword>
<dbReference type="InterPro" id="IPR027417">
    <property type="entry name" value="P-loop_NTPase"/>
</dbReference>
<dbReference type="RefSeq" id="WP_344557743.1">
    <property type="nucleotide sequence ID" value="NZ_BAAANS010000067.1"/>
</dbReference>
<gene>
    <name evidence="1" type="primary">tmrB</name>
    <name evidence="1" type="ORF">GCM10009759_67200</name>
</gene>
<keyword evidence="1" id="KW-0547">Nucleotide-binding</keyword>
<dbReference type="Proteomes" id="UP001500897">
    <property type="component" value="Unassembled WGS sequence"/>
</dbReference>